<evidence type="ECO:0000313" key="11">
    <source>
        <dbReference type="Proteomes" id="UP000504618"/>
    </source>
</evidence>
<name>A0A6J1PI44_9HYME</name>
<keyword evidence="11" id="KW-1185">Reference proteome</keyword>
<dbReference type="GO" id="GO:0005549">
    <property type="term" value="F:odorant binding"/>
    <property type="evidence" value="ECO:0007669"/>
    <property type="project" value="InterPro"/>
</dbReference>
<accession>A0A6J1PI44</accession>
<evidence type="ECO:0000256" key="9">
    <source>
        <dbReference type="ARBA" id="ARBA00023224"/>
    </source>
</evidence>
<feature type="transmembrane region" description="Helical" evidence="10">
    <location>
        <begin position="106"/>
        <end position="126"/>
    </location>
</feature>
<sequence length="202" mass="23267">MLATGTMFIVYLQHACGMFQITCYRIARTMTLETLRKNSLQTEYLIYKGLICAVDMHRKAMKFSNSTISRFKIIFAFLIITGVMCGSLNIFLIFQMTYFECDIEELSLRLIFMMYLLTYMFVANYIGQEIMDHNDNVFVTVYNVQWYAAPLLIQKMILFLLQRGTKTFTMNIAGLFVGSLEGAATLLSTALSFFTVLHSVRN</sequence>
<evidence type="ECO:0000256" key="1">
    <source>
        <dbReference type="ARBA" id="ARBA00004651"/>
    </source>
</evidence>
<keyword evidence="2" id="KW-1003">Cell membrane</keyword>
<keyword evidence="4 10" id="KW-0812">Transmembrane</keyword>
<dbReference type="RefSeq" id="XP_024869056.1">
    <property type="nucleotide sequence ID" value="XM_025013288.1"/>
</dbReference>
<dbReference type="AlphaFoldDB" id="A0A6J1PI44"/>
<feature type="transmembrane region" description="Helical" evidence="10">
    <location>
        <begin position="146"/>
        <end position="161"/>
    </location>
</feature>
<evidence type="ECO:0000256" key="5">
    <source>
        <dbReference type="ARBA" id="ARBA00022725"/>
    </source>
</evidence>
<dbReference type="InterPro" id="IPR004117">
    <property type="entry name" value="7tm6_olfct_rcpt"/>
</dbReference>
<dbReference type="Pfam" id="PF02949">
    <property type="entry name" value="7tm_6"/>
    <property type="match status" value="1"/>
</dbReference>
<evidence type="ECO:0000313" key="12">
    <source>
        <dbReference type="RefSeq" id="XP_024869056.1"/>
    </source>
</evidence>
<organism evidence="11 12">
    <name type="scientific">Temnothorax curvispinosus</name>
    <dbReference type="NCBI Taxonomy" id="300111"/>
    <lineage>
        <taxon>Eukaryota</taxon>
        <taxon>Metazoa</taxon>
        <taxon>Ecdysozoa</taxon>
        <taxon>Arthropoda</taxon>
        <taxon>Hexapoda</taxon>
        <taxon>Insecta</taxon>
        <taxon>Pterygota</taxon>
        <taxon>Neoptera</taxon>
        <taxon>Endopterygota</taxon>
        <taxon>Hymenoptera</taxon>
        <taxon>Apocrita</taxon>
        <taxon>Aculeata</taxon>
        <taxon>Formicoidea</taxon>
        <taxon>Formicidae</taxon>
        <taxon>Myrmicinae</taxon>
        <taxon>Temnothorax</taxon>
    </lineage>
</organism>
<evidence type="ECO:0000256" key="8">
    <source>
        <dbReference type="ARBA" id="ARBA00023170"/>
    </source>
</evidence>
<evidence type="ECO:0000256" key="4">
    <source>
        <dbReference type="ARBA" id="ARBA00022692"/>
    </source>
</evidence>
<feature type="transmembrane region" description="Helical" evidence="10">
    <location>
        <begin position="73"/>
        <end position="94"/>
    </location>
</feature>
<evidence type="ECO:0000256" key="10">
    <source>
        <dbReference type="SAM" id="Phobius"/>
    </source>
</evidence>
<protein>
    <submittedName>
        <fullName evidence="12">Uncharacterized protein LOC112452864</fullName>
    </submittedName>
</protein>
<evidence type="ECO:0000256" key="6">
    <source>
        <dbReference type="ARBA" id="ARBA00022989"/>
    </source>
</evidence>
<dbReference type="GeneID" id="112452864"/>
<dbReference type="PANTHER" id="PTHR21137">
    <property type="entry name" value="ODORANT RECEPTOR"/>
    <property type="match status" value="1"/>
</dbReference>
<dbReference type="Proteomes" id="UP000504618">
    <property type="component" value="Unplaced"/>
</dbReference>
<gene>
    <name evidence="12" type="primary">LOC112452864</name>
</gene>
<dbReference type="PANTHER" id="PTHR21137:SF35">
    <property type="entry name" value="ODORANT RECEPTOR 19A-RELATED"/>
    <property type="match status" value="1"/>
</dbReference>
<feature type="transmembrane region" description="Helical" evidence="10">
    <location>
        <begin position="173"/>
        <end position="197"/>
    </location>
</feature>
<keyword evidence="6 10" id="KW-1133">Transmembrane helix</keyword>
<keyword evidence="3" id="KW-0716">Sensory transduction</keyword>
<evidence type="ECO:0000256" key="3">
    <source>
        <dbReference type="ARBA" id="ARBA00022606"/>
    </source>
</evidence>
<proteinExistence type="predicted"/>
<evidence type="ECO:0000256" key="2">
    <source>
        <dbReference type="ARBA" id="ARBA00022475"/>
    </source>
</evidence>
<reference evidence="12" key="1">
    <citation type="submission" date="2025-08" db="UniProtKB">
        <authorList>
            <consortium name="RefSeq"/>
        </authorList>
    </citation>
    <scope>IDENTIFICATION</scope>
    <source>
        <tissue evidence="12">Whole body</tissue>
    </source>
</reference>
<keyword evidence="8" id="KW-0675">Receptor</keyword>
<comment type="subcellular location">
    <subcellularLocation>
        <location evidence="1">Cell membrane</location>
        <topology evidence="1">Multi-pass membrane protein</topology>
    </subcellularLocation>
</comment>
<keyword evidence="9" id="KW-0807">Transducer</keyword>
<dbReference type="GO" id="GO:0007165">
    <property type="term" value="P:signal transduction"/>
    <property type="evidence" value="ECO:0007669"/>
    <property type="project" value="UniProtKB-KW"/>
</dbReference>
<dbReference type="GO" id="GO:0004984">
    <property type="term" value="F:olfactory receptor activity"/>
    <property type="evidence" value="ECO:0007669"/>
    <property type="project" value="InterPro"/>
</dbReference>
<keyword evidence="5" id="KW-0552">Olfaction</keyword>
<dbReference type="GO" id="GO:0005886">
    <property type="term" value="C:plasma membrane"/>
    <property type="evidence" value="ECO:0007669"/>
    <property type="project" value="UniProtKB-SubCell"/>
</dbReference>
<dbReference type="OrthoDB" id="7542426at2759"/>
<keyword evidence="7 10" id="KW-0472">Membrane</keyword>
<evidence type="ECO:0000256" key="7">
    <source>
        <dbReference type="ARBA" id="ARBA00023136"/>
    </source>
</evidence>